<dbReference type="PROSITE" id="PS51371">
    <property type="entry name" value="CBS"/>
    <property type="match status" value="2"/>
</dbReference>
<dbReference type="Gene3D" id="3.10.580.10">
    <property type="entry name" value="CBS-domain"/>
    <property type="match status" value="1"/>
</dbReference>
<proteinExistence type="predicted"/>
<evidence type="ECO:0000256" key="2">
    <source>
        <dbReference type="PROSITE-ProRule" id="PRU00703"/>
    </source>
</evidence>
<dbReference type="PANTHER" id="PTHR48108:SF6">
    <property type="entry name" value="CBS DOMAIN-CONTAINING PROTEIN CBSX1, CHLOROPLASTIC"/>
    <property type="match status" value="1"/>
</dbReference>
<dbReference type="Gene3D" id="3.40.50.2000">
    <property type="entry name" value="Glycogen Phosphorylase B"/>
    <property type="match status" value="1"/>
</dbReference>
<dbReference type="SMART" id="SM00116">
    <property type="entry name" value="CBS"/>
    <property type="match status" value="2"/>
</dbReference>
<dbReference type="EMBL" id="JACGWM010000004">
    <property type="protein sequence ID" value="KAL0376086.1"/>
    <property type="molecule type" value="Genomic_DNA"/>
</dbReference>
<feature type="domain" description="CBS" evidence="3">
    <location>
        <begin position="91"/>
        <end position="151"/>
    </location>
</feature>
<sequence>MDSVLFADFHAVFPRSGLISTGNGSSLPCIFTYYGRFPCLKPAVSCSASSGQRRRRRFSEFRRLDAAPFAAAGTTNSVPPREGIYTVGDFMTTKEHLHVVKPTTTVDEALETLVEKRITGFPVVDDDWKLVGVVSDYDLLALDSISGGGQEQETSIFPVVDSSWKKLLSKTNGKVVGDLMTPAPLVVRENTNLEDVVRLLLKTKYRRLPVVDGEGKLIGIITRGDVVRGALQIKQDAEMINVWIKVGLGRKSSLEVEGVCAVFTRPLFREQFFNEKLVTEVLRIGVATGGKRGALAKAVQLVTAGENGKAGC</sequence>
<reference evidence="4" key="2">
    <citation type="journal article" date="2024" name="Plant">
        <title>Genomic evolution and insights into agronomic trait innovations of Sesamum species.</title>
        <authorList>
            <person name="Miao H."/>
            <person name="Wang L."/>
            <person name="Qu L."/>
            <person name="Liu H."/>
            <person name="Sun Y."/>
            <person name="Le M."/>
            <person name="Wang Q."/>
            <person name="Wei S."/>
            <person name="Zheng Y."/>
            <person name="Lin W."/>
            <person name="Duan Y."/>
            <person name="Cao H."/>
            <person name="Xiong S."/>
            <person name="Wang X."/>
            <person name="Wei L."/>
            <person name="Li C."/>
            <person name="Ma Q."/>
            <person name="Ju M."/>
            <person name="Zhao R."/>
            <person name="Li G."/>
            <person name="Mu C."/>
            <person name="Tian Q."/>
            <person name="Mei H."/>
            <person name="Zhang T."/>
            <person name="Gao T."/>
            <person name="Zhang H."/>
        </authorList>
    </citation>
    <scope>NUCLEOTIDE SEQUENCE</scope>
    <source>
        <strain evidence="4">KEN8</strain>
    </source>
</reference>
<keyword evidence="2" id="KW-0129">CBS domain</keyword>
<evidence type="ECO:0000256" key="1">
    <source>
        <dbReference type="ARBA" id="ARBA00022737"/>
    </source>
</evidence>
<accession>A0AAW2R7R8</accession>
<dbReference type="AlphaFoldDB" id="A0AAW2R7R8"/>
<reference evidence="4" key="1">
    <citation type="submission" date="2020-06" db="EMBL/GenBank/DDBJ databases">
        <authorList>
            <person name="Li T."/>
            <person name="Hu X."/>
            <person name="Zhang T."/>
            <person name="Song X."/>
            <person name="Zhang H."/>
            <person name="Dai N."/>
            <person name="Sheng W."/>
            <person name="Hou X."/>
            <person name="Wei L."/>
        </authorList>
    </citation>
    <scope>NUCLEOTIDE SEQUENCE</scope>
    <source>
        <strain evidence="4">KEN8</strain>
        <tissue evidence="4">Leaf</tissue>
    </source>
</reference>
<evidence type="ECO:0000259" key="3">
    <source>
        <dbReference type="PROSITE" id="PS51371"/>
    </source>
</evidence>
<feature type="domain" description="CBS" evidence="3">
    <location>
        <begin position="180"/>
        <end position="238"/>
    </location>
</feature>
<name>A0AAW2R7R8_9LAMI</name>
<dbReference type="InterPro" id="IPR051462">
    <property type="entry name" value="CBS_domain-containing"/>
</dbReference>
<dbReference type="SUPFAM" id="SSF54631">
    <property type="entry name" value="CBS-domain pair"/>
    <property type="match status" value="1"/>
</dbReference>
<dbReference type="PANTHER" id="PTHR48108">
    <property type="entry name" value="CBS DOMAIN-CONTAINING PROTEIN CBSX2, CHLOROPLASTIC"/>
    <property type="match status" value="1"/>
</dbReference>
<dbReference type="InterPro" id="IPR046342">
    <property type="entry name" value="CBS_dom_sf"/>
</dbReference>
<comment type="caution">
    <text evidence="4">The sequence shown here is derived from an EMBL/GenBank/DDBJ whole genome shotgun (WGS) entry which is preliminary data.</text>
</comment>
<dbReference type="InterPro" id="IPR000644">
    <property type="entry name" value="CBS_dom"/>
</dbReference>
<gene>
    <name evidence="4" type="ORF">Scaly_0726200</name>
</gene>
<keyword evidence="1" id="KW-0677">Repeat</keyword>
<organism evidence="4">
    <name type="scientific">Sesamum calycinum</name>
    <dbReference type="NCBI Taxonomy" id="2727403"/>
    <lineage>
        <taxon>Eukaryota</taxon>
        <taxon>Viridiplantae</taxon>
        <taxon>Streptophyta</taxon>
        <taxon>Embryophyta</taxon>
        <taxon>Tracheophyta</taxon>
        <taxon>Spermatophyta</taxon>
        <taxon>Magnoliopsida</taxon>
        <taxon>eudicotyledons</taxon>
        <taxon>Gunneridae</taxon>
        <taxon>Pentapetalae</taxon>
        <taxon>asterids</taxon>
        <taxon>lamiids</taxon>
        <taxon>Lamiales</taxon>
        <taxon>Pedaliaceae</taxon>
        <taxon>Sesamum</taxon>
    </lineage>
</organism>
<evidence type="ECO:0000313" key="4">
    <source>
        <dbReference type="EMBL" id="KAL0376086.1"/>
    </source>
</evidence>
<protein>
    <submittedName>
        <fullName evidence="4">CBS domain-containing protein CBSX1, chloroplastic</fullName>
    </submittedName>
</protein>
<dbReference type="Pfam" id="PF00571">
    <property type="entry name" value="CBS"/>
    <property type="match status" value="2"/>
</dbReference>